<reference evidence="15" key="3">
    <citation type="submission" date="2022-01" db="EMBL/GenBank/DDBJ databases">
        <title>Collection of gut derived symbiotic bacterial strains cultured from healthy donors.</title>
        <authorList>
            <person name="Lin H."/>
            <person name="Kohout C."/>
            <person name="Waligurski E."/>
            <person name="Pamer E.G."/>
        </authorList>
    </citation>
    <scope>NUCLEOTIDE SEQUENCE</scope>
    <source>
        <strain evidence="15">DFI.6.55</strain>
    </source>
</reference>
<dbReference type="PANTHER" id="PTHR21581">
    <property type="entry name" value="D-ALANYL-D-ALANINE CARBOXYPEPTIDASE"/>
    <property type="match status" value="1"/>
</dbReference>
<dbReference type="PROSITE" id="PS51170">
    <property type="entry name" value="CW"/>
    <property type="match status" value="1"/>
</dbReference>
<dbReference type="Pfam" id="PF00768">
    <property type="entry name" value="Peptidase_S11"/>
    <property type="match status" value="1"/>
</dbReference>
<dbReference type="SUPFAM" id="SSF56601">
    <property type="entry name" value="beta-lactamase/transpeptidase-like"/>
    <property type="match status" value="1"/>
</dbReference>
<evidence type="ECO:0000256" key="7">
    <source>
        <dbReference type="ARBA" id="ARBA00023316"/>
    </source>
</evidence>
<feature type="compositionally biased region" description="Gly residues" evidence="12">
    <location>
        <begin position="52"/>
        <end position="70"/>
    </location>
</feature>
<proteinExistence type="inferred from homology"/>
<evidence type="ECO:0000313" key="15">
    <source>
        <dbReference type="EMBL" id="MCG4748895.1"/>
    </source>
</evidence>
<feature type="region of interest" description="Disordered" evidence="12">
    <location>
        <begin position="400"/>
        <end position="420"/>
    </location>
</feature>
<feature type="chain" id="PRO_5044003209" evidence="13">
    <location>
        <begin position="27"/>
        <end position="524"/>
    </location>
</feature>
<dbReference type="InterPro" id="IPR012338">
    <property type="entry name" value="Beta-lactam/transpept-like"/>
</dbReference>
<dbReference type="GO" id="GO:0009002">
    <property type="term" value="F:serine-type D-Ala-D-Ala carboxypeptidase activity"/>
    <property type="evidence" value="ECO:0007669"/>
    <property type="project" value="InterPro"/>
</dbReference>
<keyword evidence="2 13" id="KW-0732">Signal</keyword>
<organism evidence="15 18">
    <name type="scientific">Enterocloster aldenensis</name>
    <dbReference type="NCBI Taxonomy" id="358742"/>
    <lineage>
        <taxon>Bacteria</taxon>
        <taxon>Bacillati</taxon>
        <taxon>Bacillota</taxon>
        <taxon>Clostridia</taxon>
        <taxon>Lachnospirales</taxon>
        <taxon>Lachnospiraceae</taxon>
        <taxon>Enterocloster</taxon>
    </lineage>
</organism>
<dbReference type="Proteomes" id="UP001299608">
    <property type="component" value="Unassembled WGS sequence"/>
</dbReference>
<dbReference type="GO" id="GO:0009252">
    <property type="term" value="P:peptidoglycan biosynthetic process"/>
    <property type="evidence" value="ECO:0007669"/>
    <property type="project" value="UniProtKB-KW"/>
</dbReference>
<reference evidence="16" key="2">
    <citation type="submission" date="2020-02" db="EMBL/GenBank/DDBJ databases">
        <authorList>
            <person name="Littmann E."/>
            <person name="Sorbara M."/>
        </authorList>
    </citation>
    <scope>NUCLEOTIDE SEQUENCE</scope>
    <source>
        <strain evidence="16">MSK.1.17</strain>
    </source>
</reference>
<evidence type="ECO:0000259" key="14">
    <source>
        <dbReference type="Pfam" id="PF00768"/>
    </source>
</evidence>
<protein>
    <submittedName>
        <fullName evidence="16">D-alanyl-D-alanine carboxypeptidase</fullName>
    </submittedName>
    <submittedName>
        <fullName evidence="15">Serine hydrolase</fullName>
    </submittedName>
</protein>
<evidence type="ECO:0000256" key="4">
    <source>
        <dbReference type="ARBA" id="ARBA00022801"/>
    </source>
</evidence>
<feature type="repeat" description="Cell wall-binding" evidence="10">
    <location>
        <begin position="462"/>
        <end position="481"/>
    </location>
</feature>
<evidence type="ECO:0000256" key="2">
    <source>
        <dbReference type="ARBA" id="ARBA00022729"/>
    </source>
</evidence>
<feature type="active site" evidence="8">
    <location>
        <position position="231"/>
    </location>
</feature>
<dbReference type="Pfam" id="PF01473">
    <property type="entry name" value="Choline_bind_1"/>
    <property type="match status" value="1"/>
</dbReference>
<sequence>MRLKKWKSFLSIFMASALMMSTAAYGNPVVITPLEESQVASFQSGSPAQGQGPDGSYGSSGTGSVGGGADSAGVVSSTGPSADNTNNTNNPSSPSGPSQTADGTAAGPEGAGSSTGVNPGNGTGVNQGTNQGTVDTASIQQPAVEAEGAVLMDAATGNVLFSKNGDTKFYPASITKLMTALLVAENCGLDDKVTFSATATTNLESGAVSINMVEGDVMTVRQCLYALLLKSANEVGNALAEHVAGSNAKFAEMMNAKAAALGCTNTHFTNPHGLNDTNHYTTPHDMALIARAAFQNDTVKTVASTRTYTLPPTIKNPSGLTVTMGHKMLNPSDSRYYPGVIGGKTGYTSKAGNTLVTAVEKDGVRLIAVVMKSKSTHYTDTKAMFDYGFELAKAGALGGSGTGGTASPSGSGNAGPGTTAGKGWIQDSNGWYYVKDNGAKASNEWITVDGVTYWFDSNTYMAKGWRQIDGKWYFLRSNGAMARNQWEKVEENGLWFYLGADGAMLTDTITPDGFKVDGSGACVQ</sequence>
<keyword evidence="4 15" id="KW-0378">Hydrolase</keyword>
<dbReference type="InterPro" id="IPR001967">
    <property type="entry name" value="Peptidase_S11_N"/>
</dbReference>
<evidence type="ECO:0000256" key="8">
    <source>
        <dbReference type="PIRSR" id="PIRSR618044-1"/>
    </source>
</evidence>
<dbReference type="EMBL" id="JAKNGE010000045">
    <property type="protein sequence ID" value="MCG4748895.1"/>
    <property type="molecule type" value="Genomic_DNA"/>
</dbReference>
<dbReference type="GO" id="GO:0006508">
    <property type="term" value="P:proteolysis"/>
    <property type="evidence" value="ECO:0007669"/>
    <property type="project" value="InterPro"/>
</dbReference>
<feature type="active site" description="Acyl-ester intermediate" evidence="8">
    <location>
        <position position="173"/>
    </location>
</feature>
<evidence type="ECO:0000313" key="18">
    <source>
        <dbReference type="Proteomes" id="UP001299608"/>
    </source>
</evidence>
<dbReference type="RefSeq" id="WP_165642959.1">
    <property type="nucleotide sequence ID" value="NZ_JAAITT010000048.1"/>
</dbReference>
<dbReference type="GO" id="GO:0008360">
    <property type="term" value="P:regulation of cell shape"/>
    <property type="evidence" value="ECO:0007669"/>
    <property type="project" value="UniProtKB-KW"/>
</dbReference>
<dbReference type="Pfam" id="PF19127">
    <property type="entry name" value="Choline_bind_3"/>
    <property type="match status" value="1"/>
</dbReference>
<evidence type="ECO:0000313" key="16">
    <source>
        <dbReference type="EMBL" id="NSJ51783.1"/>
    </source>
</evidence>
<keyword evidence="5" id="KW-0133">Cell shape</keyword>
<evidence type="ECO:0000256" key="10">
    <source>
        <dbReference type="PROSITE-ProRule" id="PRU00591"/>
    </source>
</evidence>
<reference evidence="16 17" key="1">
    <citation type="journal article" date="2020" name="Cell Host Microbe">
        <title>Functional and Genomic Variation between Human-Derived Isolates of Lachnospiraceae Reveals Inter- and Intra-Species Diversity.</title>
        <authorList>
            <person name="Sorbara M.T."/>
            <person name="Littmann E.R."/>
            <person name="Fontana E."/>
            <person name="Moody T.U."/>
            <person name="Kohout C.E."/>
            <person name="Gjonbalaj M."/>
            <person name="Eaton V."/>
            <person name="Seok R."/>
            <person name="Leiner I.M."/>
            <person name="Pamer E.G."/>
        </authorList>
    </citation>
    <scope>NUCLEOTIDE SEQUENCE [LARGE SCALE GENOMIC DNA]</scope>
    <source>
        <strain evidence="16 17">MSK.1.17</strain>
    </source>
</reference>
<evidence type="ECO:0000313" key="17">
    <source>
        <dbReference type="Proteomes" id="UP000669239"/>
    </source>
</evidence>
<comment type="caution">
    <text evidence="15">The sequence shown here is derived from an EMBL/GenBank/DDBJ whole genome shotgun (WGS) entry which is preliminary data.</text>
</comment>
<evidence type="ECO:0000256" key="5">
    <source>
        <dbReference type="ARBA" id="ARBA00022960"/>
    </source>
</evidence>
<feature type="binding site" evidence="9">
    <location>
        <position position="344"/>
    </location>
    <ligand>
        <name>substrate</name>
    </ligand>
</feature>
<keyword evidence="17" id="KW-1185">Reference proteome</keyword>
<gene>
    <name evidence="16" type="ORF">G5B36_24210</name>
    <name evidence="15" type="ORF">L0N08_26110</name>
</gene>
<name>A0AAW5BXK2_9FIRM</name>
<keyword evidence="16" id="KW-0645">Protease</keyword>
<evidence type="ECO:0000256" key="9">
    <source>
        <dbReference type="PIRSR" id="PIRSR618044-2"/>
    </source>
</evidence>
<dbReference type="GO" id="GO:0071555">
    <property type="term" value="P:cell wall organization"/>
    <property type="evidence" value="ECO:0007669"/>
    <property type="project" value="UniProtKB-KW"/>
</dbReference>
<evidence type="ECO:0000256" key="11">
    <source>
        <dbReference type="RuleBase" id="RU004016"/>
    </source>
</evidence>
<feature type="region of interest" description="Disordered" evidence="12">
    <location>
        <begin position="41"/>
        <end position="133"/>
    </location>
</feature>
<evidence type="ECO:0000256" key="6">
    <source>
        <dbReference type="ARBA" id="ARBA00022984"/>
    </source>
</evidence>
<feature type="compositionally biased region" description="Low complexity" evidence="12">
    <location>
        <begin position="71"/>
        <end position="98"/>
    </location>
</feature>
<evidence type="ECO:0000256" key="3">
    <source>
        <dbReference type="ARBA" id="ARBA00022737"/>
    </source>
</evidence>
<evidence type="ECO:0000256" key="12">
    <source>
        <dbReference type="SAM" id="MobiDB-lite"/>
    </source>
</evidence>
<dbReference type="PANTHER" id="PTHR21581:SF6">
    <property type="entry name" value="TRAFFICKING PROTEIN PARTICLE COMPLEX SUBUNIT 12"/>
    <property type="match status" value="1"/>
</dbReference>
<feature type="domain" description="Peptidase S11 D-alanyl-D-alanine carboxypeptidase A N-terminal" evidence="14">
    <location>
        <begin position="138"/>
        <end position="374"/>
    </location>
</feature>
<dbReference type="Proteomes" id="UP000669239">
    <property type="component" value="Unassembled WGS sequence"/>
</dbReference>
<evidence type="ECO:0000256" key="13">
    <source>
        <dbReference type="SAM" id="SignalP"/>
    </source>
</evidence>
<evidence type="ECO:0000256" key="1">
    <source>
        <dbReference type="ARBA" id="ARBA00007164"/>
    </source>
</evidence>
<keyword evidence="6" id="KW-0573">Peptidoglycan synthesis</keyword>
<keyword evidence="7" id="KW-0961">Cell wall biogenesis/degradation</keyword>
<dbReference type="Gene3D" id="2.10.270.10">
    <property type="entry name" value="Cholin Binding"/>
    <property type="match status" value="1"/>
</dbReference>
<dbReference type="EMBL" id="JAAITT010000048">
    <property type="protein sequence ID" value="NSJ51783.1"/>
    <property type="molecule type" value="Genomic_DNA"/>
</dbReference>
<keyword evidence="3" id="KW-0677">Repeat</keyword>
<comment type="similarity">
    <text evidence="1 11">Belongs to the peptidase S11 family.</text>
</comment>
<accession>A0AAW5BXK2</accession>
<dbReference type="AlphaFoldDB" id="A0AAW5BXK2"/>
<dbReference type="InterPro" id="IPR018337">
    <property type="entry name" value="Cell_wall/Cho-bd_repeat"/>
</dbReference>
<dbReference type="InterPro" id="IPR018044">
    <property type="entry name" value="Peptidase_S11"/>
</dbReference>
<dbReference type="Gene3D" id="3.40.710.10">
    <property type="entry name" value="DD-peptidase/beta-lactamase superfamily"/>
    <property type="match status" value="1"/>
</dbReference>
<dbReference type="SUPFAM" id="SSF69360">
    <property type="entry name" value="Cell wall binding repeat"/>
    <property type="match status" value="1"/>
</dbReference>
<feature type="active site" description="Proton acceptor" evidence="8">
    <location>
        <position position="176"/>
    </location>
</feature>
<dbReference type="PRINTS" id="PR00725">
    <property type="entry name" value="DADACBPTASE1"/>
</dbReference>
<feature type="signal peptide" evidence="13">
    <location>
        <begin position="1"/>
        <end position="26"/>
    </location>
</feature>
<keyword evidence="16" id="KW-0121">Carboxypeptidase</keyword>
<dbReference type="Pfam" id="PF19085">
    <property type="entry name" value="Choline_bind_2"/>
    <property type="match status" value="1"/>
</dbReference>